<keyword evidence="1" id="KW-1133">Transmembrane helix</keyword>
<organism evidence="2 3">
    <name type="scientific">Lactuca saligna</name>
    <name type="common">Willowleaf lettuce</name>
    <dbReference type="NCBI Taxonomy" id="75948"/>
    <lineage>
        <taxon>Eukaryota</taxon>
        <taxon>Viridiplantae</taxon>
        <taxon>Streptophyta</taxon>
        <taxon>Embryophyta</taxon>
        <taxon>Tracheophyta</taxon>
        <taxon>Spermatophyta</taxon>
        <taxon>Magnoliopsida</taxon>
        <taxon>eudicotyledons</taxon>
        <taxon>Gunneridae</taxon>
        <taxon>Pentapetalae</taxon>
        <taxon>asterids</taxon>
        <taxon>campanulids</taxon>
        <taxon>Asterales</taxon>
        <taxon>Asteraceae</taxon>
        <taxon>Cichorioideae</taxon>
        <taxon>Cichorieae</taxon>
        <taxon>Lactucinae</taxon>
        <taxon>Lactuca</taxon>
    </lineage>
</organism>
<sequence length="161" mass="19173">MYSKSENLLQVYFFTMTIYRLWFFGTWASLTNKTARPRPRNGESLQQKPLLRYYRRWRTRFSKVKKKTNIIEMQKKEMEEVRVNAATAIFLCFLILTSSQRLCSDMVQNPNVNYNVVTLSTVLLACATISTLILAMHFHGWVCRKRSIYIRNNNTNIEQKW</sequence>
<accession>A0AA36EKW8</accession>
<dbReference type="EMBL" id="OX465084">
    <property type="protein sequence ID" value="CAI9299754.1"/>
    <property type="molecule type" value="Genomic_DNA"/>
</dbReference>
<evidence type="ECO:0000313" key="3">
    <source>
        <dbReference type="Proteomes" id="UP001177003"/>
    </source>
</evidence>
<keyword evidence="3" id="KW-1185">Reference proteome</keyword>
<name>A0AA36EKW8_LACSI</name>
<keyword evidence="1" id="KW-0472">Membrane</keyword>
<protein>
    <submittedName>
        <fullName evidence="2">Uncharacterized protein</fullName>
    </submittedName>
</protein>
<feature type="transmembrane region" description="Helical" evidence="1">
    <location>
        <begin position="12"/>
        <end position="30"/>
    </location>
</feature>
<keyword evidence="1" id="KW-0812">Transmembrane</keyword>
<feature type="transmembrane region" description="Helical" evidence="1">
    <location>
        <begin position="83"/>
        <end position="102"/>
    </location>
</feature>
<gene>
    <name evidence="2" type="ORF">LSALG_LOCUS38444</name>
</gene>
<evidence type="ECO:0000256" key="1">
    <source>
        <dbReference type="SAM" id="Phobius"/>
    </source>
</evidence>
<proteinExistence type="predicted"/>
<dbReference type="Proteomes" id="UP001177003">
    <property type="component" value="Chromosome 8"/>
</dbReference>
<reference evidence="2" key="1">
    <citation type="submission" date="2023-04" db="EMBL/GenBank/DDBJ databases">
        <authorList>
            <person name="Vijverberg K."/>
            <person name="Xiong W."/>
            <person name="Schranz E."/>
        </authorList>
    </citation>
    <scope>NUCLEOTIDE SEQUENCE</scope>
</reference>
<feature type="transmembrane region" description="Helical" evidence="1">
    <location>
        <begin position="122"/>
        <end position="142"/>
    </location>
</feature>
<evidence type="ECO:0000313" key="2">
    <source>
        <dbReference type="EMBL" id="CAI9299754.1"/>
    </source>
</evidence>
<dbReference type="AlphaFoldDB" id="A0AA36EKW8"/>